<keyword evidence="2" id="KW-0732">Signal</keyword>
<feature type="signal peptide" evidence="2">
    <location>
        <begin position="1"/>
        <end position="19"/>
    </location>
</feature>
<gene>
    <name evidence="4" type="ORF">OM075_04965</name>
</gene>
<evidence type="ECO:0000256" key="1">
    <source>
        <dbReference type="SAM" id="Phobius"/>
    </source>
</evidence>
<dbReference type="RefSeq" id="WP_301189376.1">
    <property type="nucleotide sequence ID" value="NZ_JAPDPJ010000006.1"/>
</dbReference>
<dbReference type="Proteomes" id="UP001209229">
    <property type="component" value="Unassembled WGS sequence"/>
</dbReference>
<name>A0AAE3SDZ7_9BACT</name>
<feature type="transmembrane region" description="Helical" evidence="1">
    <location>
        <begin position="334"/>
        <end position="353"/>
    </location>
</feature>
<dbReference type="InterPro" id="IPR045957">
    <property type="entry name" value="DUF6377"/>
</dbReference>
<evidence type="ECO:0000313" key="4">
    <source>
        <dbReference type="EMBL" id="MCW3785805.1"/>
    </source>
</evidence>
<organism evidence="4 5">
    <name type="scientific">Plebeiibacterium sediminum</name>
    <dbReference type="NCBI Taxonomy" id="2992112"/>
    <lineage>
        <taxon>Bacteria</taxon>
        <taxon>Pseudomonadati</taxon>
        <taxon>Bacteroidota</taxon>
        <taxon>Bacteroidia</taxon>
        <taxon>Marinilabiliales</taxon>
        <taxon>Marinilabiliaceae</taxon>
        <taxon>Plebeiibacterium</taxon>
    </lineage>
</organism>
<feature type="chain" id="PRO_5041958880" evidence="2">
    <location>
        <begin position="20"/>
        <end position="536"/>
    </location>
</feature>
<evidence type="ECO:0000256" key="2">
    <source>
        <dbReference type="SAM" id="SignalP"/>
    </source>
</evidence>
<sequence length="536" mass="62469">MKKFIIQLLVCAFCMSSYAFSNHPYEKFYQRLDSVIQHKQDFEQQKIQRINQINTELQNHESRSLQESYNQLHNLQKEYFTFNYDSAMLTAIHMLNVSYQLKDPGKIAYSKIRISATLLASGIFNEAEDSLKSINVRGLSIELKQDYYYNCSRLYYDMADYYQQSYFVEHYVSLGNQYLDSAIKNSEKGSLEYYSFSGLKELRSHQLTFALANYEALFSQYSLSGRQLAIDACTYAYVLETKGRMEESIRLLIDAAIEDIKLANKEHVALMKLAYILYEEGDIIRSSNYLKLALNDADEYGALQRKFQISQMQPIIEAAKLNLAEGQKSKIKSYAVLITLLFLVIAIILFVMIRQFKKIIEARNEANTSNEALKSTNNQLREVNLIKEEYIGYFFNVTTEYVDKLEAFKQSIENKLLSNKVSEINQVVKNLNVKKEREAMYKSFDVTFLKIFPNFIEGFNNLLEKEYRITVKEENALNTDLRIFALIRLGITDNDKIAHILNYSVNTINTYKTRIKNRSIVPNEEFENEIMQIQSI</sequence>
<feature type="domain" description="DUF6377" evidence="3">
    <location>
        <begin position="259"/>
        <end position="498"/>
    </location>
</feature>
<keyword evidence="1" id="KW-0812">Transmembrane</keyword>
<keyword evidence="1" id="KW-1133">Transmembrane helix</keyword>
<protein>
    <submittedName>
        <fullName evidence="4">DUF6377 domain-containing protein</fullName>
    </submittedName>
</protein>
<reference evidence="4" key="1">
    <citation type="submission" date="2022-10" db="EMBL/GenBank/DDBJ databases">
        <authorList>
            <person name="Yu W.X."/>
        </authorList>
    </citation>
    <scope>NUCLEOTIDE SEQUENCE</scope>
    <source>
        <strain evidence="4">AAT</strain>
    </source>
</reference>
<keyword evidence="1" id="KW-0472">Membrane</keyword>
<dbReference type="AlphaFoldDB" id="A0AAE3SDZ7"/>
<dbReference type="EMBL" id="JAPDPJ010000006">
    <property type="protein sequence ID" value="MCW3785805.1"/>
    <property type="molecule type" value="Genomic_DNA"/>
</dbReference>
<dbReference type="Pfam" id="PF19904">
    <property type="entry name" value="DUF6377"/>
    <property type="match status" value="1"/>
</dbReference>
<proteinExistence type="predicted"/>
<keyword evidence="5" id="KW-1185">Reference proteome</keyword>
<comment type="caution">
    <text evidence="4">The sequence shown here is derived from an EMBL/GenBank/DDBJ whole genome shotgun (WGS) entry which is preliminary data.</text>
</comment>
<accession>A0AAE3SDZ7</accession>
<evidence type="ECO:0000259" key="3">
    <source>
        <dbReference type="Pfam" id="PF19904"/>
    </source>
</evidence>
<evidence type="ECO:0000313" key="5">
    <source>
        <dbReference type="Proteomes" id="UP001209229"/>
    </source>
</evidence>